<reference evidence="1 2" key="1">
    <citation type="submission" date="2018-05" db="EMBL/GenBank/DDBJ databases">
        <title>Genomic Encyclopedia of Type Strains, Phase III (KMG-III): the genomes of soil and plant-associated and newly described type strains.</title>
        <authorList>
            <person name="Whitman W."/>
        </authorList>
    </citation>
    <scope>NUCLEOTIDE SEQUENCE [LARGE SCALE GENOMIC DNA]</scope>
    <source>
        <strain evidence="1 2">CECT 5696</strain>
    </source>
</reference>
<dbReference type="Pfam" id="PF12686">
    <property type="entry name" value="DUF3800"/>
    <property type="match status" value="1"/>
</dbReference>
<dbReference type="InterPro" id="IPR024524">
    <property type="entry name" value="DUF3800"/>
</dbReference>
<evidence type="ECO:0000313" key="1">
    <source>
        <dbReference type="EMBL" id="PWW01240.1"/>
    </source>
</evidence>
<sequence length="219" mass="25165">MILNFDESGNMGNSGRYFVIACVAGHELKPLVNVMNKAIINVKKQFKQYANLDEIKASKASPVVKEYILRKIASKDIQIRYIVADLHHIKPQLLSDQNTLYNYLLSFIIRPVASTAFVRGLQLNLDKRSIKVGSENSFEDYLKIKVRYEDQNLIPITVKYIESQNSVLIQAADFVANAIYSKYEYGNDYFYDIIDPKIYRLERFPYAQFGKDKVVGGSR</sequence>
<evidence type="ECO:0000313" key="2">
    <source>
        <dbReference type="Proteomes" id="UP000246635"/>
    </source>
</evidence>
<organism evidence="1 2">
    <name type="scientific">Paenibacillus cellulosilyticus</name>
    <dbReference type="NCBI Taxonomy" id="375489"/>
    <lineage>
        <taxon>Bacteria</taxon>
        <taxon>Bacillati</taxon>
        <taxon>Bacillota</taxon>
        <taxon>Bacilli</taxon>
        <taxon>Bacillales</taxon>
        <taxon>Paenibacillaceae</taxon>
        <taxon>Paenibacillus</taxon>
    </lineage>
</organism>
<comment type="caution">
    <text evidence="1">The sequence shown here is derived from an EMBL/GenBank/DDBJ whole genome shotgun (WGS) entry which is preliminary data.</text>
</comment>
<proteinExistence type="predicted"/>
<name>A0A2V2YV53_9BACL</name>
<dbReference type="Proteomes" id="UP000246635">
    <property type="component" value="Unassembled WGS sequence"/>
</dbReference>
<protein>
    <submittedName>
        <fullName evidence="1">Uncharacterized protein DUF3800</fullName>
    </submittedName>
</protein>
<dbReference type="RefSeq" id="WP_245946693.1">
    <property type="nucleotide sequence ID" value="NZ_CP054613.1"/>
</dbReference>
<keyword evidence="2" id="KW-1185">Reference proteome</keyword>
<accession>A0A2V2YV53</accession>
<dbReference type="AlphaFoldDB" id="A0A2V2YV53"/>
<gene>
    <name evidence="1" type="ORF">DFQ01_110130</name>
</gene>
<dbReference type="EMBL" id="QGTQ01000010">
    <property type="protein sequence ID" value="PWW01240.1"/>
    <property type="molecule type" value="Genomic_DNA"/>
</dbReference>